<dbReference type="RefSeq" id="WP_145154467.1">
    <property type="nucleotide sequence ID" value="NZ_VNIM01000088.1"/>
</dbReference>
<dbReference type="SUPFAM" id="SSF51206">
    <property type="entry name" value="cAMP-binding domain-like"/>
    <property type="match status" value="1"/>
</dbReference>
<sequence>MANAFVEKLRGYASLTEADATILEAACSTQRNVAARHDLIREGDKPGSVFVMLEGWACRYKILPEGGRQITAFLMPGDFCDMHVSVLQEMDHNIGTLTPARVASIPRARMEELIDTHPGITRAFWWTQLVDEGILRAWIVSMGRRKSSARVAHLMCELYVRMRNVGATTGDSCEMPLSQIVLADALGLTSVHVNRVFRKLRLAKIMELRTGSLIISDIERLAQIAGFDDNYLHRRGAAAV</sequence>
<name>A0A558QWC0_9SPHN</name>
<comment type="caution">
    <text evidence="5">The sequence shown here is derived from an EMBL/GenBank/DDBJ whole genome shotgun (WGS) entry which is preliminary data.</text>
</comment>
<gene>
    <name evidence="5" type="ORF">FOY91_16855</name>
</gene>
<dbReference type="GO" id="GO:0003677">
    <property type="term" value="F:DNA binding"/>
    <property type="evidence" value="ECO:0007669"/>
    <property type="project" value="UniProtKB-KW"/>
</dbReference>
<dbReference type="GO" id="GO:0006355">
    <property type="term" value="P:regulation of DNA-templated transcription"/>
    <property type="evidence" value="ECO:0007669"/>
    <property type="project" value="InterPro"/>
</dbReference>
<dbReference type="Gene3D" id="2.60.120.10">
    <property type="entry name" value="Jelly Rolls"/>
    <property type="match status" value="1"/>
</dbReference>
<dbReference type="CDD" id="cd00038">
    <property type="entry name" value="CAP_ED"/>
    <property type="match status" value="1"/>
</dbReference>
<keyword evidence="2" id="KW-0238">DNA-binding</keyword>
<dbReference type="Pfam" id="PF00027">
    <property type="entry name" value="cNMP_binding"/>
    <property type="match status" value="1"/>
</dbReference>
<dbReference type="SUPFAM" id="SSF46785">
    <property type="entry name" value="Winged helix' DNA-binding domain"/>
    <property type="match status" value="1"/>
</dbReference>
<dbReference type="InterPro" id="IPR012318">
    <property type="entry name" value="HTH_CRP"/>
</dbReference>
<evidence type="ECO:0000313" key="5">
    <source>
        <dbReference type="EMBL" id="TVV71399.1"/>
    </source>
</evidence>
<dbReference type="OrthoDB" id="6155297at2"/>
<evidence type="ECO:0000259" key="4">
    <source>
        <dbReference type="PROSITE" id="PS51063"/>
    </source>
</evidence>
<keyword evidence="6" id="KW-1185">Reference proteome</keyword>
<dbReference type="InterPro" id="IPR036390">
    <property type="entry name" value="WH_DNA-bd_sf"/>
</dbReference>
<dbReference type="Pfam" id="PF13545">
    <property type="entry name" value="HTH_Crp_2"/>
    <property type="match status" value="1"/>
</dbReference>
<evidence type="ECO:0000256" key="1">
    <source>
        <dbReference type="ARBA" id="ARBA00023015"/>
    </source>
</evidence>
<accession>A0A558QWC0</accession>
<dbReference type="InterPro" id="IPR000595">
    <property type="entry name" value="cNMP-bd_dom"/>
</dbReference>
<evidence type="ECO:0000256" key="2">
    <source>
        <dbReference type="ARBA" id="ARBA00023125"/>
    </source>
</evidence>
<dbReference type="InterPro" id="IPR018490">
    <property type="entry name" value="cNMP-bd_dom_sf"/>
</dbReference>
<feature type="domain" description="HTH crp-type" evidence="4">
    <location>
        <begin position="145"/>
        <end position="219"/>
    </location>
</feature>
<protein>
    <submittedName>
        <fullName evidence="5">Crp/Fnr family transcriptional regulator</fullName>
    </submittedName>
</protein>
<proteinExistence type="predicted"/>
<dbReference type="EMBL" id="VNIM01000088">
    <property type="protein sequence ID" value="TVV71399.1"/>
    <property type="molecule type" value="Genomic_DNA"/>
</dbReference>
<organism evidence="5 6">
    <name type="scientific">Alterirhizorhabdus solaris</name>
    <dbReference type="NCBI Taxonomy" id="2529389"/>
    <lineage>
        <taxon>Bacteria</taxon>
        <taxon>Pseudomonadati</taxon>
        <taxon>Pseudomonadota</taxon>
        <taxon>Alphaproteobacteria</taxon>
        <taxon>Sphingomonadales</taxon>
        <taxon>Rhizorhabdaceae</taxon>
        <taxon>Alterirhizorhabdus</taxon>
    </lineage>
</organism>
<dbReference type="InterPro" id="IPR036388">
    <property type="entry name" value="WH-like_DNA-bd_sf"/>
</dbReference>
<dbReference type="AlphaFoldDB" id="A0A558QWC0"/>
<dbReference type="Proteomes" id="UP000318681">
    <property type="component" value="Unassembled WGS sequence"/>
</dbReference>
<reference evidence="5 6" key="1">
    <citation type="submission" date="2019-07" db="EMBL/GenBank/DDBJ databases">
        <title>Sphingomonas solaris sp. nov., isolated from a solar panel from Boston, Massachusetts.</title>
        <authorList>
            <person name="Tanner K."/>
            <person name="Pascual J."/>
            <person name="Mancuso C."/>
            <person name="Pereto J."/>
            <person name="Khalil A."/>
            <person name="Vilanova C."/>
        </authorList>
    </citation>
    <scope>NUCLEOTIDE SEQUENCE [LARGE SCALE GENOMIC DNA]</scope>
    <source>
        <strain evidence="5 6">R4DWN</strain>
    </source>
</reference>
<dbReference type="InterPro" id="IPR014710">
    <property type="entry name" value="RmlC-like_jellyroll"/>
</dbReference>
<keyword evidence="1" id="KW-0805">Transcription regulation</keyword>
<evidence type="ECO:0000256" key="3">
    <source>
        <dbReference type="ARBA" id="ARBA00023163"/>
    </source>
</evidence>
<evidence type="ECO:0000313" key="6">
    <source>
        <dbReference type="Proteomes" id="UP000318681"/>
    </source>
</evidence>
<dbReference type="Gene3D" id="1.10.10.10">
    <property type="entry name" value="Winged helix-like DNA-binding domain superfamily/Winged helix DNA-binding domain"/>
    <property type="match status" value="1"/>
</dbReference>
<dbReference type="PROSITE" id="PS51063">
    <property type="entry name" value="HTH_CRP_2"/>
    <property type="match status" value="1"/>
</dbReference>
<keyword evidence="3" id="KW-0804">Transcription</keyword>